<dbReference type="GO" id="GO:0019563">
    <property type="term" value="P:glycerol catabolic process"/>
    <property type="evidence" value="ECO:0007669"/>
    <property type="project" value="InterPro"/>
</dbReference>
<dbReference type="GO" id="GO:0009401">
    <property type="term" value="P:phosphoenolpyruvate-dependent sugar phosphotransferase system"/>
    <property type="evidence" value="ECO:0007669"/>
    <property type="project" value="InterPro"/>
</dbReference>
<dbReference type="InterPro" id="IPR004701">
    <property type="entry name" value="PTS_EIIA_man-typ"/>
</dbReference>
<protein>
    <recommendedName>
        <fullName evidence="3">phosphoenolpyruvate--glycerone phosphotransferase</fullName>
        <ecNumber evidence="3">2.7.1.121</ecNumber>
    </recommendedName>
</protein>
<comment type="catalytic activity">
    <reaction evidence="1">
        <text>dihydroxyacetone + phosphoenolpyruvate = dihydroxyacetone phosphate + pyruvate</text>
        <dbReference type="Rhea" id="RHEA:18381"/>
        <dbReference type="ChEBI" id="CHEBI:15361"/>
        <dbReference type="ChEBI" id="CHEBI:16016"/>
        <dbReference type="ChEBI" id="CHEBI:57642"/>
        <dbReference type="ChEBI" id="CHEBI:58702"/>
        <dbReference type="EC" id="2.7.1.121"/>
    </reaction>
</comment>
<dbReference type="InterPro" id="IPR039643">
    <property type="entry name" value="DhaM"/>
</dbReference>
<reference evidence="7 8" key="1">
    <citation type="submission" date="2018-05" db="EMBL/GenBank/DDBJ databases">
        <title>Brachybacterium sp. M1HQ-2T, whole genome shotgun sequence.</title>
        <authorList>
            <person name="Tuo L."/>
        </authorList>
    </citation>
    <scope>NUCLEOTIDE SEQUENCE [LARGE SCALE GENOMIC DNA]</scope>
    <source>
        <strain evidence="7 8">M1HQ-2</strain>
    </source>
</reference>
<dbReference type="PROSITE" id="PS51096">
    <property type="entry name" value="PTS_EIIA_TYPE_4"/>
    <property type="match status" value="1"/>
</dbReference>
<comment type="subunit">
    <text evidence="5">Homodimer. The dihydroxyacetone kinase complex is composed of a homodimer of DhaM, a homodimer of DhaK and the subunit DhaL.</text>
</comment>
<dbReference type="PANTHER" id="PTHR38594">
    <property type="entry name" value="PEP-DEPENDENT DIHYDROXYACETONE KINASE, PHOSPHORYL DONOR SUBUNIT DHAM"/>
    <property type="match status" value="1"/>
</dbReference>
<dbReference type="Proteomes" id="UP000245590">
    <property type="component" value="Unassembled WGS sequence"/>
</dbReference>
<evidence type="ECO:0000256" key="1">
    <source>
        <dbReference type="ARBA" id="ARBA00001113"/>
    </source>
</evidence>
<dbReference type="AlphaFoldDB" id="A0A2U2RJQ9"/>
<dbReference type="EC" id="2.7.1.121" evidence="3"/>
<dbReference type="InterPro" id="IPR036662">
    <property type="entry name" value="PTS_EIIA_man-typ_sf"/>
</dbReference>
<keyword evidence="8" id="KW-1185">Reference proteome</keyword>
<gene>
    <name evidence="7" type="ORF">DEO23_09840</name>
</gene>
<organism evidence="7 8">
    <name type="scientific">Brachybacterium endophyticum</name>
    <dbReference type="NCBI Taxonomy" id="2182385"/>
    <lineage>
        <taxon>Bacteria</taxon>
        <taxon>Bacillati</taxon>
        <taxon>Actinomycetota</taxon>
        <taxon>Actinomycetes</taxon>
        <taxon>Micrococcales</taxon>
        <taxon>Dermabacteraceae</taxon>
        <taxon>Brachybacterium</taxon>
    </lineage>
</organism>
<comment type="caution">
    <text evidence="7">The sequence shown here is derived from an EMBL/GenBank/DDBJ whole genome shotgun (WGS) entry which is preliminary data.</text>
</comment>
<dbReference type="SUPFAM" id="SSF53062">
    <property type="entry name" value="PTS system fructose IIA component-like"/>
    <property type="match status" value="1"/>
</dbReference>
<evidence type="ECO:0000313" key="8">
    <source>
        <dbReference type="Proteomes" id="UP000245590"/>
    </source>
</evidence>
<dbReference type="InterPro" id="IPR012844">
    <property type="entry name" value="DhaM_N"/>
</dbReference>
<keyword evidence="7" id="KW-0418">Kinase</keyword>
<evidence type="ECO:0000256" key="3">
    <source>
        <dbReference type="ARBA" id="ARBA00012095"/>
    </source>
</evidence>
<evidence type="ECO:0000259" key="6">
    <source>
        <dbReference type="PROSITE" id="PS51096"/>
    </source>
</evidence>
<dbReference type="Gene3D" id="3.40.50.510">
    <property type="entry name" value="Phosphotransferase system, mannose-type IIA component"/>
    <property type="match status" value="1"/>
</dbReference>
<dbReference type="PANTHER" id="PTHR38594:SF1">
    <property type="entry name" value="PEP-DEPENDENT DIHYDROXYACETONE KINASE, PHOSPHORYL DONOR SUBUNIT DHAM"/>
    <property type="match status" value="1"/>
</dbReference>
<evidence type="ECO:0000256" key="4">
    <source>
        <dbReference type="ARBA" id="ARBA00022679"/>
    </source>
</evidence>
<dbReference type="OrthoDB" id="350754at2"/>
<accession>A0A2U2RJQ9</accession>
<evidence type="ECO:0000256" key="5">
    <source>
        <dbReference type="ARBA" id="ARBA00046577"/>
    </source>
</evidence>
<sequence length="140" mass="14202">MTGIVVVSHSRPLAEASVAMARQMVRDSGPRIEIAAGIQDPGSEEPGLGTDAAAISAAIEAADDGQGVVVLMDLGSAILSARTALEFLDPDIAGRTRLSWAPLVEGLLGAVVTAASGSDPTEVAAQAEVAAEAKRRQVED</sequence>
<proteinExistence type="predicted"/>
<evidence type="ECO:0000313" key="7">
    <source>
        <dbReference type="EMBL" id="PWH06103.1"/>
    </source>
</evidence>
<comment type="function">
    <text evidence="2">Component of the dihydroxyacetone kinase complex, which is responsible for the phosphoenolpyruvate (PEP)-dependent phosphorylation of dihydroxyacetone. DhaM serves as the phosphoryl donor. Is phosphorylated by phosphoenolpyruvate in an EI- and HPr-dependent reaction, and a phosphorelay system on histidine residues finally leads to phosphoryl transfer to DhaL and dihydroxyacetone.</text>
</comment>
<dbReference type="Pfam" id="PF03610">
    <property type="entry name" value="EIIA-man"/>
    <property type="match status" value="1"/>
</dbReference>
<evidence type="ECO:0000256" key="2">
    <source>
        <dbReference type="ARBA" id="ARBA00002788"/>
    </source>
</evidence>
<dbReference type="GO" id="GO:0047324">
    <property type="term" value="F:phosphoenolpyruvate-glycerone phosphotransferase activity"/>
    <property type="evidence" value="ECO:0007669"/>
    <property type="project" value="UniProtKB-EC"/>
</dbReference>
<feature type="domain" description="PTS EIIA type-4" evidence="6">
    <location>
        <begin position="1"/>
        <end position="138"/>
    </location>
</feature>
<dbReference type="EMBL" id="QFKX01000003">
    <property type="protein sequence ID" value="PWH06103.1"/>
    <property type="molecule type" value="Genomic_DNA"/>
</dbReference>
<dbReference type="RefSeq" id="WP_109275850.1">
    <property type="nucleotide sequence ID" value="NZ_QFKX01000003.1"/>
</dbReference>
<name>A0A2U2RJQ9_9MICO</name>
<keyword evidence="4" id="KW-0808">Transferase</keyword>
<dbReference type="NCBIfam" id="TIGR02364">
    <property type="entry name" value="dha_pts"/>
    <property type="match status" value="1"/>
</dbReference>
<dbReference type="GO" id="GO:0016020">
    <property type="term" value="C:membrane"/>
    <property type="evidence" value="ECO:0007669"/>
    <property type="project" value="InterPro"/>
</dbReference>